<dbReference type="Pfam" id="PF21418">
    <property type="entry name" value="LinB-like_C"/>
    <property type="match status" value="1"/>
</dbReference>
<dbReference type="Proteomes" id="UP000249341">
    <property type="component" value="Unassembled WGS sequence"/>
</dbReference>
<reference evidence="2 3" key="1">
    <citation type="submission" date="2018-06" db="EMBL/GenBank/DDBJ databases">
        <title>Genomic Encyclopedia of Type Strains, Phase III (KMG-III): the genomes of soil and plant-associated and newly described type strains.</title>
        <authorList>
            <person name="Whitman W."/>
        </authorList>
    </citation>
    <scope>NUCLEOTIDE SEQUENCE [LARGE SCALE GENOMIC DNA]</scope>
    <source>
        <strain evidence="2 3">CGMCC 4.7090</strain>
    </source>
</reference>
<evidence type="ECO:0000313" key="3">
    <source>
        <dbReference type="Proteomes" id="UP000249341"/>
    </source>
</evidence>
<dbReference type="SUPFAM" id="SSF81301">
    <property type="entry name" value="Nucleotidyltransferase"/>
    <property type="match status" value="1"/>
</dbReference>
<dbReference type="CDD" id="cd05403">
    <property type="entry name" value="NT_KNTase_like"/>
    <property type="match status" value="1"/>
</dbReference>
<keyword evidence="2" id="KW-0808">Transferase</keyword>
<name>A0A327Z3F2_9ACTN</name>
<dbReference type="EMBL" id="QLMJ01000017">
    <property type="protein sequence ID" value="RAK29857.1"/>
    <property type="molecule type" value="Genomic_DNA"/>
</dbReference>
<keyword evidence="3" id="KW-1185">Reference proteome</keyword>
<dbReference type="InterPro" id="IPR048495">
    <property type="entry name" value="LinB-like_C"/>
</dbReference>
<dbReference type="InterPro" id="IPR043519">
    <property type="entry name" value="NT_sf"/>
</dbReference>
<evidence type="ECO:0000259" key="1">
    <source>
        <dbReference type="Pfam" id="PF21418"/>
    </source>
</evidence>
<feature type="domain" description="Lincosamide nucleotidyltransferase-like C-terminal" evidence="1">
    <location>
        <begin position="140"/>
        <end position="242"/>
    </location>
</feature>
<protein>
    <submittedName>
        <fullName evidence="2">Lincosamide nucleotidyltransferase</fullName>
    </submittedName>
</protein>
<dbReference type="AlphaFoldDB" id="A0A327Z3F2"/>
<proteinExistence type="predicted"/>
<evidence type="ECO:0000313" key="2">
    <source>
        <dbReference type="EMBL" id="RAK29857.1"/>
    </source>
</evidence>
<sequence>MLAQEHLITRVKDLCRTDERLVAALVYGSFVNGEADRHSDIEFWLFAGAEATLDERAWLDQIGTIQHTVVNEFGTHVVFFPRLLRGEFHFTTEQNIPSVRTWPARSGPTDRMIVLDRTGALREALDSLPAQAALPTTPAEIDELCGRFANWLLLAHHVTQRGELLRAVDALAHTQRHLLWMARLAENRTQHWLTPSRNAESDLPSEVVHAIHRTTATADPDSLAAALTATWALGRRYWQQLGHNVPADLFADLDACL</sequence>
<dbReference type="Gene3D" id="3.30.460.10">
    <property type="entry name" value="Beta Polymerase, domain 2"/>
    <property type="match status" value="1"/>
</dbReference>
<organism evidence="2 3">
    <name type="scientific">Actinoplanes lutulentus</name>
    <dbReference type="NCBI Taxonomy" id="1287878"/>
    <lineage>
        <taxon>Bacteria</taxon>
        <taxon>Bacillati</taxon>
        <taxon>Actinomycetota</taxon>
        <taxon>Actinomycetes</taxon>
        <taxon>Micromonosporales</taxon>
        <taxon>Micromonosporaceae</taxon>
        <taxon>Actinoplanes</taxon>
    </lineage>
</organism>
<gene>
    <name evidence="2" type="ORF">B0I29_117183</name>
</gene>
<dbReference type="Gene3D" id="1.20.120.330">
    <property type="entry name" value="Nucleotidyltransferases domain 2"/>
    <property type="match status" value="1"/>
</dbReference>
<comment type="caution">
    <text evidence="2">The sequence shown here is derived from an EMBL/GenBank/DDBJ whole genome shotgun (WGS) entry which is preliminary data.</text>
</comment>
<accession>A0A327Z3F2</accession>
<dbReference type="GO" id="GO:0016740">
    <property type="term" value="F:transferase activity"/>
    <property type="evidence" value="ECO:0007669"/>
    <property type="project" value="UniProtKB-KW"/>
</dbReference>